<keyword evidence="9 14" id="KW-0274">FAD</keyword>
<evidence type="ECO:0000256" key="14">
    <source>
        <dbReference type="PIRNR" id="PIRNR004491"/>
    </source>
</evidence>
<evidence type="ECO:0000256" key="6">
    <source>
        <dbReference type="ARBA" id="ARBA00022695"/>
    </source>
</evidence>
<protein>
    <recommendedName>
        <fullName evidence="14">Riboflavin biosynthesis protein</fullName>
    </recommendedName>
    <domain>
        <recommendedName>
            <fullName evidence="14">Riboflavin kinase</fullName>
            <ecNumber evidence="14">2.7.1.26</ecNumber>
        </recommendedName>
        <alternativeName>
            <fullName evidence="14">Flavokinase</fullName>
        </alternativeName>
    </domain>
    <domain>
        <recommendedName>
            <fullName evidence="14">FMN adenylyltransferase</fullName>
            <ecNumber evidence="14">2.7.7.2</ecNumber>
        </recommendedName>
        <alternativeName>
            <fullName evidence="14">FAD pyrophosphorylase</fullName>
        </alternativeName>
        <alternativeName>
            <fullName evidence="14">FAD synthase</fullName>
        </alternativeName>
    </domain>
</protein>
<comment type="caution">
    <text evidence="16">The sequence shown here is derived from an EMBL/GenBank/DDBJ whole genome shotgun (WGS) entry which is preliminary data.</text>
</comment>
<dbReference type="InterPro" id="IPR023468">
    <property type="entry name" value="Riboflavin_kinase"/>
</dbReference>
<evidence type="ECO:0000256" key="7">
    <source>
        <dbReference type="ARBA" id="ARBA00022741"/>
    </source>
</evidence>
<evidence type="ECO:0000256" key="13">
    <source>
        <dbReference type="ARBA" id="ARBA00049494"/>
    </source>
</evidence>
<dbReference type="Pfam" id="PF06574">
    <property type="entry name" value="FAD_syn"/>
    <property type="match status" value="1"/>
</dbReference>
<dbReference type="EC" id="2.7.7.2" evidence="14"/>
<dbReference type="InterPro" id="IPR015864">
    <property type="entry name" value="FAD_synthase"/>
</dbReference>
<dbReference type="Gene3D" id="3.40.50.620">
    <property type="entry name" value="HUPs"/>
    <property type="match status" value="1"/>
</dbReference>
<proteinExistence type="inferred from homology"/>
<dbReference type="NCBIfam" id="TIGR00083">
    <property type="entry name" value="ribF"/>
    <property type="match status" value="1"/>
</dbReference>
<dbReference type="NCBIfam" id="NF004160">
    <property type="entry name" value="PRK05627.1-3"/>
    <property type="match status" value="1"/>
</dbReference>
<evidence type="ECO:0000259" key="15">
    <source>
        <dbReference type="SMART" id="SM00904"/>
    </source>
</evidence>
<evidence type="ECO:0000256" key="9">
    <source>
        <dbReference type="ARBA" id="ARBA00022827"/>
    </source>
</evidence>
<evidence type="ECO:0000256" key="10">
    <source>
        <dbReference type="ARBA" id="ARBA00022840"/>
    </source>
</evidence>
<evidence type="ECO:0000313" key="16">
    <source>
        <dbReference type="EMBL" id="TMQ72686.1"/>
    </source>
</evidence>
<dbReference type="Pfam" id="PF01687">
    <property type="entry name" value="Flavokinase"/>
    <property type="match status" value="1"/>
</dbReference>
<dbReference type="GO" id="GO:0009231">
    <property type="term" value="P:riboflavin biosynthetic process"/>
    <property type="evidence" value="ECO:0007669"/>
    <property type="project" value="InterPro"/>
</dbReference>
<dbReference type="EMBL" id="VBPA01000047">
    <property type="protein sequence ID" value="TMQ72686.1"/>
    <property type="molecule type" value="Genomic_DNA"/>
</dbReference>
<dbReference type="InterPro" id="IPR023465">
    <property type="entry name" value="Riboflavin_kinase_dom_sf"/>
</dbReference>
<evidence type="ECO:0000256" key="4">
    <source>
        <dbReference type="ARBA" id="ARBA00022643"/>
    </source>
</evidence>
<comment type="catalytic activity">
    <reaction evidence="13 14">
        <text>FMN + ATP + H(+) = FAD + diphosphate</text>
        <dbReference type="Rhea" id="RHEA:17237"/>
        <dbReference type="ChEBI" id="CHEBI:15378"/>
        <dbReference type="ChEBI" id="CHEBI:30616"/>
        <dbReference type="ChEBI" id="CHEBI:33019"/>
        <dbReference type="ChEBI" id="CHEBI:57692"/>
        <dbReference type="ChEBI" id="CHEBI:58210"/>
        <dbReference type="EC" id="2.7.7.2"/>
    </reaction>
</comment>
<dbReference type="FunFam" id="2.40.30.30:FF:000003">
    <property type="entry name" value="Riboflavin biosynthesis protein"/>
    <property type="match status" value="1"/>
</dbReference>
<dbReference type="UniPathway" id="UPA00277">
    <property type="reaction ID" value="UER00407"/>
</dbReference>
<dbReference type="EC" id="2.7.1.26" evidence="14"/>
<evidence type="ECO:0000256" key="2">
    <source>
        <dbReference type="ARBA" id="ARBA00005201"/>
    </source>
</evidence>
<organism evidence="16 17">
    <name type="scientific">Eiseniibacteriota bacterium</name>
    <dbReference type="NCBI Taxonomy" id="2212470"/>
    <lineage>
        <taxon>Bacteria</taxon>
        <taxon>Candidatus Eiseniibacteriota</taxon>
    </lineage>
</organism>
<keyword evidence="7 14" id="KW-0547">Nucleotide-binding</keyword>
<dbReference type="GO" id="GO:0009398">
    <property type="term" value="P:FMN biosynthetic process"/>
    <property type="evidence" value="ECO:0007669"/>
    <property type="project" value="UniProtKB-UniRule"/>
</dbReference>
<name>A0A538U9X8_UNCEI</name>
<dbReference type="InterPro" id="IPR014729">
    <property type="entry name" value="Rossmann-like_a/b/a_fold"/>
</dbReference>
<dbReference type="InterPro" id="IPR015865">
    <property type="entry name" value="Riboflavin_kinase_bac/euk"/>
</dbReference>
<evidence type="ECO:0000256" key="11">
    <source>
        <dbReference type="ARBA" id="ARBA00023268"/>
    </source>
</evidence>
<dbReference type="UniPathway" id="UPA00276">
    <property type="reaction ID" value="UER00406"/>
</dbReference>
<keyword evidence="6 14" id="KW-0548">Nucleotidyltransferase</keyword>
<dbReference type="PIRSF" id="PIRSF004491">
    <property type="entry name" value="FAD_Synth"/>
    <property type="match status" value="1"/>
</dbReference>
<dbReference type="GO" id="GO:0005524">
    <property type="term" value="F:ATP binding"/>
    <property type="evidence" value="ECO:0007669"/>
    <property type="project" value="UniProtKB-UniRule"/>
</dbReference>
<gene>
    <name evidence="16" type="ORF">E6K80_02195</name>
</gene>
<keyword evidence="11" id="KW-0511">Multifunctional enzyme</keyword>
<dbReference type="AlphaFoldDB" id="A0A538U9X8"/>
<dbReference type="FunFam" id="3.40.50.620:FF:000021">
    <property type="entry name" value="Riboflavin biosynthesis protein"/>
    <property type="match status" value="1"/>
</dbReference>
<dbReference type="SUPFAM" id="SSF82114">
    <property type="entry name" value="Riboflavin kinase-like"/>
    <property type="match status" value="1"/>
</dbReference>
<dbReference type="PANTHER" id="PTHR22749">
    <property type="entry name" value="RIBOFLAVIN KINASE/FMN ADENYLYLTRANSFERASE"/>
    <property type="match status" value="1"/>
</dbReference>
<comment type="catalytic activity">
    <reaction evidence="12 14">
        <text>riboflavin + ATP = FMN + ADP + H(+)</text>
        <dbReference type="Rhea" id="RHEA:14357"/>
        <dbReference type="ChEBI" id="CHEBI:15378"/>
        <dbReference type="ChEBI" id="CHEBI:30616"/>
        <dbReference type="ChEBI" id="CHEBI:57986"/>
        <dbReference type="ChEBI" id="CHEBI:58210"/>
        <dbReference type="ChEBI" id="CHEBI:456216"/>
        <dbReference type="EC" id="2.7.1.26"/>
    </reaction>
</comment>
<sequence>MSAGGARFHGPRGGAGPSVVAIGVFDGLHLGHRAILDRALARARAEAARCVVVSFDPHPALVLNPGGFHWVAPLTPLEEKRERLLALGVDELRVIPFTRELSRLEPEEFVREELVRPFQPLALVVGCDFALGRGRSGSVERLAEIGCHEGFDVDAVPLLEIDGARVSSSRIRELLGAGRVEEAAHLFGRRYDLKGTVVRGHGVGRTLGFPTANLRLHEEKLVPADGIYVARARLGDDSEWRAAAMSIGVRPTFDGRERQLEVFTLDWNRDLVGAEIDVEFVSWLRTEKKFDTPDQLVAAIADDVAETRRRLGEAVPPPGELT</sequence>
<evidence type="ECO:0000256" key="1">
    <source>
        <dbReference type="ARBA" id="ARBA00004726"/>
    </source>
</evidence>
<dbReference type="SUPFAM" id="SSF52374">
    <property type="entry name" value="Nucleotidylyl transferase"/>
    <property type="match status" value="1"/>
</dbReference>
<evidence type="ECO:0000256" key="3">
    <source>
        <dbReference type="ARBA" id="ARBA00022630"/>
    </source>
</evidence>
<keyword evidence="3 14" id="KW-0285">Flavoprotein</keyword>
<keyword evidence="5 14" id="KW-0808">Transferase</keyword>
<evidence type="ECO:0000313" key="17">
    <source>
        <dbReference type="Proteomes" id="UP000319836"/>
    </source>
</evidence>
<comment type="pathway">
    <text evidence="2 14">Cofactor biosynthesis; FMN biosynthesis; FMN from riboflavin (ATP route): step 1/1.</text>
</comment>
<dbReference type="InterPro" id="IPR002606">
    <property type="entry name" value="Riboflavin_kinase_bac"/>
</dbReference>
<dbReference type="CDD" id="cd02064">
    <property type="entry name" value="FAD_synthetase_N"/>
    <property type="match status" value="1"/>
</dbReference>
<reference evidence="16 17" key="1">
    <citation type="journal article" date="2019" name="Nat. Microbiol.">
        <title>Mediterranean grassland soil C-N compound turnover is dependent on rainfall and depth, and is mediated by genomically divergent microorganisms.</title>
        <authorList>
            <person name="Diamond S."/>
            <person name="Andeer P.F."/>
            <person name="Li Z."/>
            <person name="Crits-Christoph A."/>
            <person name="Burstein D."/>
            <person name="Anantharaman K."/>
            <person name="Lane K.R."/>
            <person name="Thomas B.C."/>
            <person name="Pan C."/>
            <person name="Northen T.R."/>
            <person name="Banfield J.F."/>
        </authorList>
    </citation>
    <scope>NUCLEOTIDE SEQUENCE [LARGE SCALE GENOMIC DNA]</scope>
    <source>
        <strain evidence="16">WS_10</strain>
    </source>
</reference>
<dbReference type="GO" id="GO:0003919">
    <property type="term" value="F:FMN adenylyltransferase activity"/>
    <property type="evidence" value="ECO:0007669"/>
    <property type="project" value="UniProtKB-UniRule"/>
</dbReference>
<comment type="pathway">
    <text evidence="1 14">Cofactor biosynthesis; FAD biosynthesis; FAD from FMN: step 1/1.</text>
</comment>
<dbReference type="PANTHER" id="PTHR22749:SF6">
    <property type="entry name" value="RIBOFLAVIN KINASE"/>
    <property type="match status" value="1"/>
</dbReference>
<dbReference type="Proteomes" id="UP000319836">
    <property type="component" value="Unassembled WGS sequence"/>
</dbReference>
<dbReference type="SMART" id="SM00904">
    <property type="entry name" value="Flavokinase"/>
    <property type="match status" value="1"/>
</dbReference>
<evidence type="ECO:0000256" key="5">
    <source>
        <dbReference type="ARBA" id="ARBA00022679"/>
    </source>
</evidence>
<comment type="similarity">
    <text evidence="14">Belongs to the ribF family.</text>
</comment>
<dbReference type="GO" id="GO:0008531">
    <property type="term" value="F:riboflavin kinase activity"/>
    <property type="evidence" value="ECO:0007669"/>
    <property type="project" value="UniProtKB-UniRule"/>
</dbReference>
<keyword evidence="4 14" id="KW-0288">FMN</keyword>
<keyword evidence="8 14" id="KW-0418">Kinase</keyword>
<dbReference type="Gene3D" id="2.40.30.30">
    <property type="entry name" value="Riboflavin kinase-like"/>
    <property type="match status" value="1"/>
</dbReference>
<evidence type="ECO:0000256" key="12">
    <source>
        <dbReference type="ARBA" id="ARBA00047880"/>
    </source>
</evidence>
<evidence type="ECO:0000256" key="8">
    <source>
        <dbReference type="ARBA" id="ARBA00022777"/>
    </source>
</evidence>
<feature type="domain" description="Riboflavin kinase" evidence="15">
    <location>
        <begin position="186"/>
        <end position="312"/>
    </location>
</feature>
<dbReference type="GO" id="GO:0006747">
    <property type="term" value="P:FAD biosynthetic process"/>
    <property type="evidence" value="ECO:0007669"/>
    <property type="project" value="UniProtKB-UniRule"/>
</dbReference>
<accession>A0A538U9X8</accession>
<keyword evidence="10 14" id="KW-0067">ATP-binding</keyword>